<accession>A0A4C1Y4K5</accession>
<protein>
    <submittedName>
        <fullName evidence="1">Uncharacterized protein</fullName>
    </submittedName>
</protein>
<keyword evidence="2" id="KW-1185">Reference proteome</keyword>
<evidence type="ECO:0000313" key="2">
    <source>
        <dbReference type="Proteomes" id="UP000299102"/>
    </source>
</evidence>
<dbReference type="AlphaFoldDB" id="A0A4C1Y4K5"/>
<dbReference type="EMBL" id="BGZK01001051">
    <property type="protein sequence ID" value="GBP69762.1"/>
    <property type="molecule type" value="Genomic_DNA"/>
</dbReference>
<comment type="caution">
    <text evidence="1">The sequence shown here is derived from an EMBL/GenBank/DDBJ whole genome shotgun (WGS) entry which is preliminary data.</text>
</comment>
<organism evidence="1 2">
    <name type="scientific">Eumeta variegata</name>
    <name type="common">Bagworm moth</name>
    <name type="synonym">Eumeta japonica</name>
    <dbReference type="NCBI Taxonomy" id="151549"/>
    <lineage>
        <taxon>Eukaryota</taxon>
        <taxon>Metazoa</taxon>
        <taxon>Ecdysozoa</taxon>
        <taxon>Arthropoda</taxon>
        <taxon>Hexapoda</taxon>
        <taxon>Insecta</taxon>
        <taxon>Pterygota</taxon>
        <taxon>Neoptera</taxon>
        <taxon>Endopterygota</taxon>
        <taxon>Lepidoptera</taxon>
        <taxon>Glossata</taxon>
        <taxon>Ditrysia</taxon>
        <taxon>Tineoidea</taxon>
        <taxon>Psychidae</taxon>
        <taxon>Oiketicinae</taxon>
        <taxon>Eumeta</taxon>
    </lineage>
</organism>
<name>A0A4C1Y4K5_EUMVA</name>
<dbReference type="Proteomes" id="UP000299102">
    <property type="component" value="Unassembled WGS sequence"/>
</dbReference>
<proteinExistence type="predicted"/>
<sequence length="149" mass="17771">MFFGYDRERKFRFFFSLSLFREDNSGLPAYARNSRRARAPRHIFINQQINRSRYSRRIDVILRDTNIFVVEWEGFVRTNVFGMLYIASLKHACPPSYWRRTRALVTHNHHLDDVVTHPRVSRTPIIRDFHPFSSERAAPARDIFSIGQN</sequence>
<gene>
    <name evidence="1" type="ORF">EVAR_48790_1</name>
</gene>
<evidence type="ECO:0000313" key="1">
    <source>
        <dbReference type="EMBL" id="GBP69762.1"/>
    </source>
</evidence>
<reference evidence="1 2" key="1">
    <citation type="journal article" date="2019" name="Commun. Biol.">
        <title>The bagworm genome reveals a unique fibroin gene that provides high tensile strength.</title>
        <authorList>
            <person name="Kono N."/>
            <person name="Nakamura H."/>
            <person name="Ohtoshi R."/>
            <person name="Tomita M."/>
            <person name="Numata K."/>
            <person name="Arakawa K."/>
        </authorList>
    </citation>
    <scope>NUCLEOTIDE SEQUENCE [LARGE SCALE GENOMIC DNA]</scope>
</reference>